<dbReference type="InterPro" id="IPR050706">
    <property type="entry name" value="Cyclic-di-GMP_PDE-like"/>
</dbReference>
<keyword evidence="1" id="KW-0472">Membrane</keyword>
<evidence type="ECO:0000256" key="1">
    <source>
        <dbReference type="SAM" id="Phobius"/>
    </source>
</evidence>
<dbReference type="InterPro" id="IPR001633">
    <property type="entry name" value="EAL_dom"/>
</dbReference>
<dbReference type="EMBL" id="LANJ01000004">
    <property type="protein sequence ID" value="KKC40898.1"/>
    <property type="molecule type" value="Genomic_DNA"/>
</dbReference>
<keyword evidence="1" id="KW-1133">Transmembrane helix</keyword>
<dbReference type="PROSITE" id="PS50883">
    <property type="entry name" value="EAL"/>
    <property type="match status" value="1"/>
</dbReference>
<name>A0A0F5QJM0_9HYPH</name>
<feature type="transmembrane region" description="Helical" evidence="1">
    <location>
        <begin position="21"/>
        <end position="42"/>
    </location>
</feature>
<dbReference type="Proteomes" id="UP000033411">
    <property type="component" value="Unassembled WGS sequence"/>
</dbReference>
<feature type="transmembrane region" description="Helical" evidence="1">
    <location>
        <begin position="101"/>
        <end position="118"/>
    </location>
</feature>
<dbReference type="Gene3D" id="3.20.20.450">
    <property type="entry name" value="EAL domain"/>
    <property type="match status" value="1"/>
</dbReference>
<feature type="domain" description="EAL" evidence="2">
    <location>
        <begin position="190"/>
        <end position="444"/>
    </location>
</feature>
<reference evidence="3 4" key="1">
    <citation type="submission" date="2015-03" db="EMBL/GenBank/DDBJ databases">
        <authorList>
            <person name="Lepp D."/>
            <person name="Hassan Y.I."/>
            <person name="Li X.-Z."/>
            <person name="Zhou T."/>
        </authorList>
    </citation>
    <scope>NUCLEOTIDE SEQUENCE [LARGE SCALE GENOMIC DNA]</scope>
    <source>
        <strain evidence="3 4">E84</strain>
    </source>
</reference>
<keyword evidence="1" id="KW-0812">Transmembrane</keyword>
<dbReference type="RefSeq" id="WP_046140103.1">
    <property type="nucleotide sequence ID" value="NZ_LANJ01000004.1"/>
</dbReference>
<dbReference type="SUPFAM" id="SSF141868">
    <property type="entry name" value="EAL domain-like"/>
    <property type="match status" value="1"/>
</dbReference>
<feature type="transmembrane region" description="Helical" evidence="1">
    <location>
        <begin position="48"/>
        <end position="68"/>
    </location>
</feature>
<evidence type="ECO:0000259" key="2">
    <source>
        <dbReference type="PROSITE" id="PS50883"/>
    </source>
</evidence>
<dbReference type="SMART" id="SM00052">
    <property type="entry name" value="EAL"/>
    <property type="match status" value="1"/>
</dbReference>
<proteinExistence type="predicted"/>
<dbReference type="PANTHER" id="PTHR33121">
    <property type="entry name" value="CYCLIC DI-GMP PHOSPHODIESTERASE PDEF"/>
    <property type="match status" value="1"/>
</dbReference>
<dbReference type="STRING" id="1293439.WH87_01675"/>
<evidence type="ECO:0000313" key="3">
    <source>
        <dbReference type="EMBL" id="KKC40898.1"/>
    </source>
</evidence>
<dbReference type="OrthoDB" id="9814202at2"/>
<keyword evidence="4" id="KW-1185">Reference proteome</keyword>
<gene>
    <name evidence="3" type="ORF">WH87_01675</name>
</gene>
<dbReference type="PANTHER" id="PTHR33121:SF79">
    <property type="entry name" value="CYCLIC DI-GMP PHOSPHODIESTERASE PDED-RELATED"/>
    <property type="match status" value="1"/>
</dbReference>
<sequence length="445" mass="49481">MSSTDASQSGKTDDRRSRRLVFAYKTACLVVMSIALFWGLVFFSMRQWGLVGTQGAMAAVCLVSWWLTHTGRLSLALMLSQLAFLAITVAMCLYLDVPSEVAPRVSHLYLLVLAMLGYMNFQRHRSKPQLVIIALCLVAFVAFASTPMHFSFAQPLSDEVRISGSWINALVAVAMLAGGAYVMQTEFERTNTMAQALQVALWNDSFTLAYQPQVNRSGEMLGAEVLLRWSTPERGPISPAEFVPVAEQAGLMVRIGAWVLNEGCKTLALWQTHPETSHLTLSVNVSASQFLENNFEQSVLHALEVHKINPTRLKLELTESVMVADMEVVVAKMHILRAVGVSISLDDFGTGFSSLSYLRRLPINQLKMDRSFVQDVTESKRSATMARNIIQLGRDMDIAVLAEGIETQEQFRLLRDNGCTEFQGYLFGRPVPLEEFERTVRTAAA</sequence>
<feature type="transmembrane region" description="Helical" evidence="1">
    <location>
        <begin position="75"/>
        <end position="95"/>
    </location>
</feature>
<protein>
    <recommendedName>
        <fullName evidence="2">EAL domain-containing protein</fullName>
    </recommendedName>
</protein>
<organism evidence="3 4">
    <name type="scientific">Devosia epidermidihirudinis</name>
    <dbReference type="NCBI Taxonomy" id="1293439"/>
    <lineage>
        <taxon>Bacteria</taxon>
        <taxon>Pseudomonadati</taxon>
        <taxon>Pseudomonadota</taxon>
        <taxon>Alphaproteobacteria</taxon>
        <taxon>Hyphomicrobiales</taxon>
        <taxon>Devosiaceae</taxon>
        <taxon>Devosia</taxon>
    </lineage>
</organism>
<accession>A0A0F5QJM0</accession>
<dbReference type="GO" id="GO:0071111">
    <property type="term" value="F:cyclic-guanylate-specific phosphodiesterase activity"/>
    <property type="evidence" value="ECO:0007669"/>
    <property type="project" value="InterPro"/>
</dbReference>
<dbReference type="AlphaFoldDB" id="A0A0F5QJM0"/>
<comment type="caution">
    <text evidence="3">The sequence shown here is derived from an EMBL/GenBank/DDBJ whole genome shotgun (WGS) entry which is preliminary data.</text>
</comment>
<feature type="transmembrane region" description="Helical" evidence="1">
    <location>
        <begin position="162"/>
        <end position="183"/>
    </location>
</feature>
<dbReference type="InterPro" id="IPR035919">
    <property type="entry name" value="EAL_sf"/>
</dbReference>
<dbReference type="PATRIC" id="fig|1293439.3.peg.2700"/>
<dbReference type="CDD" id="cd01948">
    <property type="entry name" value="EAL"/>
    <property type="match status" value="1"/>
</dbReference>
<feature type="transmembrane region" description="Helical" evidence="1">
    <location>
        <begin position="130"/>
        <end position="150"/>
    </location>
</feature>
<evidence type="ECO:0000313" key="4">
    <source>
        <dbReference type="Proteomes" id="UP000033411"/>
    </source>
</evidence>
<dbReference type="Pfam" id="PF00563">
    <property type="entry name" value="EAL"/>
    <property type="match status" value="1"/>
</dbReference>